<reference evidence="12 13" key="1">
    <citation type="submission" date="2020-04" db="EMBL/GenBank/DDBJ databases">
        <title>Perkinsus chesapeaki whole genome sequence.</title>
        <authorList>
            <person name="Bogema D.R."/>
        </authorList>
    </citation>
    <scope>NUCLEOTIDE SEQUENCE [LARGE SCALE GENOMIC DNA]</scope>
    <source>
        <strain evidence="12">ATCC PRA-425</strain>
    </source>
</reference>
<dbReference type="InterPro" id="IPR013083">
    <property type="entry name" value="Znf_RING/FYVE/PHD"/>
</dbReference>
<evidence type="ECO:0000256" key="6">
    <source>
        <dbReference type="ARBA" id="ARBA00022692"/>
    </source>
</evidence>
<organism evidence="12 13">
    <name type="scientific">Perkinsus chesapeaki</name>
    <name type="common">Clam parasite</name>
    <name type="synonym">Perkinsus andrewsi</name>
    <dbReference type="NCBI Taxonomy" id="330153"/>
    <lineage>
        <taxon>Eukaryota</taxon>
        <taxon>Sar</taxon>
        <taxon>Alveolata</taxon>
        <taxon>Perkinsozoa</taxon>
        <taxon>Perkinsea</taxon>
        <taxon>Perkinsida</taxon>
        <taxon>Perkinsidae</taxon>
        <taxon>Perkinsus</taxon>
    </lineage>
</organism>
<protein>
    <recommendedName>
        <fullName evidence="11">RING-type domain-containing protein</fullName>
    </recommendedName>
</protein>
<dbReference type="AlphaFoldDB" id="A0A7J6M8Y9"/>
<evidence type="ECO:0000259" key="11">
    <source>
        <dbReference type="Pfam" id="PF17123"/>
    </source>
</evidence>
<keyword evidence="7" id="KW-0677">Repeat</keyword>
<feature type="transmembrane region" description="Helical" evidence="10">
    <location>
        <begin position="353"/>
        <end position="374"/>
    </location>
</feature>
<evidence type="ECO:0000256" key="10">
    <source>
        <dbReference type="SAM" id="Phobius"/>
    </source>
</evidence>
<feature type="transmembrane region" description="Helical" evidence="10">
    <location>
        <begin position="380"/>
        <end position="404"/>
    </location>
</feature>
<evidence type="ECO:0000256" key="2">
    <source>
        <dbReference type="ARBA" id="ARBA00007809"/>
    </source>
</evidence>
<evidence type="ECO:0000256" key="7">
    <source>
        <dbReference type="ARBA" id="ARBA00022737"/>
    </source>
</evidence>
<dbReference type="Gene3D" id="1.20.1280.290">
    <property type="match status" value="2"/>
</dbReference>
<comment type="subcellular location">
    <subcellularLocation>
        <location evidence="1">Cell membrane</location>
        <topology evidence="1">Multi-pass membrane protein</topology>
    </subcellularLocation>
</comment>
<feature type="transmembrane region" description="Helical" evidence="10">
    <location>
        <begin position="440"/>
        <end position="461"/>
    </location>
</feature>
<sequence length="519" mass="56720">MNGGGAKQLLAAYGVPHHRQARGDEFSFDDRSLAAKKTRSTELAIPEINFNKESSVDQSKSKKRRDSIKIEDEEAVADACGCHLCGTFMQYRLRGRKNEDNSEELVADIWCTGDGGSSGGNEIQAGKGAHYGQEPMGSAIQLTKGLQSLIEILESDTGGGSKAGLSQSTIDSIVCHRYDSDISGVKCSVCMDELRNGDVVKCLPCLHNFHAKWYYDPGRQLLLSLFSSGDTTPGHHHQGSLATLGEQHHHSYHQDDSGLDWLRTLTYVAMALSVLSVLSPLPDFMEMLRAKRAKGSALPYSTLFTQAYLWVWYGYLTAHWDIVRINLLTVLISAFYVGVFASYDIRVISKAATLLSVMAVVVGALICNTSLTDMKLKVEVFAYCATALSIVLCIAPTPQIVTVVRSRSLDGYPTALTVASFISSCLWAQCSILMHSLPYLIPNLVGVILNGGQLVVVIWVYTNPDPDPLVISPTTMSPEEHAAEIVPRLISQAKSRRKSEIFGEGDNFTVYGSVFTAYD</sequence>
<dbReference type="Proteomes" id="UP000591131">
    <property type="component" value="Unassembled WGS sequence"/>
</dbReference>
<dbReference type="InterPro" id="IPR001841">
    <property type="entry name" value="Znf_RING"/>
</dbReference>
<keyword evidence="5" id="KW-0762">Sugar transport</keyword>
<evidence type="ECO:0000313" key="12">
    <source>
        <dbReference type="EMBL" id="KAF4667531.1"/>
    </source>
</evidence>
<dbReference type="GO" id="GO:0051119">
    <property type="term" value="F:sugar transmembrane transporter activity"/>
    <property type="evidence" value="ECO:0007669"/>
    <property type="project" value="InterPro"/>
</dbReference>
<keyword evidence="13" id="KW-1185">Reference proteome</keyword>
<keyword evidence="4" id="KW-1003">Cell membrane</keyword>
<dbReference type="OrthoDB" id="8062037at2759"/>
<dbReference type="Pfam" id="PF17123">
    <property type="entry name" value="zf-RING_11"/>
    <property type="match status" value="1"/>
</dbReference>
<dbReference type="EMBL" id="JAAPAO010000209">
    <property type="protein sequence ID" value="KAF4667531.1"/>
    <property type="molecule type" value="Genomic_DNA"/>
</dbReference>
<feature type="transmembrane region" description="Helical" evidence="10">
    <location>
        <begin position="322"/>
        <end position="341"/>
    </location>
</feature>
<proteinExistence type="inferred from homology"/>
<evidence type="ECO:0000256" key="8">
    <source>
        <dbReference type="ARBA" id="ARBA00022989"/>
    </source>
</evidence>
<feature type="transmembrane region" description="Helical" evidence="10">
    <location>
        <begin position="416"/>
        <end position="434"/>
    </location>
</feature>
<feature type="domain" description="RING-type" evidence="11">
    <location>
        <begin position="187"/>
        <end position="212"/>
    </location>
</feature>
<feature type="transmembrane region" description="Helical" evidence="10">
    <location>
        <begin position="297"/>
        <end position="316"/>
    </location>
</feature>
<evidence type="ECO:0000256" key="5">
    <source>
        <dbReference type="ARBA" id="ARBA00022597"/>
    </source>
</evidence>
<dbReference type="Pfam" id="PF03083">
    <property type="entry name" value="MtN3_slv"/>
    <property type="match status" value="2"/>
</dbReference>
<dbReference type="Gene3D" id="3.30.40.10">
    <property type="entry name" value="Zinc/RING finger domain, C3HC4 (zinc finger)"/>
    <property type="match status" value="1"/>
</dbReference>
<gene>
    <name evidence="12" type="ORF">FOL47_003494</name>
</gene>
<dbReference type="InterPro" id="IPR047664">
    <property type="entry name" value="SWEET"/>
</dbReference>
<evidence type="ECO:0000256" key="4">
    <source>
        <dbReference type="ARBA" id="ARBA00022475"/>
    </source>
</evidence>
<dbReference type="SUPFAM" id="SSF57850">
    <property type="entry name" value="RING/U-box"/>
    <property type="match status" value="1"/>
</dbReference>
<accession>A0A7J6M8Y9</accession>
<keyword evidence="8 10" id="KW-1133">Transmembrane helix</keyword>
<evidence type="ECO:0000256" key="3">
    <source>
        <dbReference type="ARBA" id="ARBA00022448"/>
    </source>
</evidence>
<comment type="caution">
    <text evidence="12">The sequence shown here is derived from an EMBL/GenBank/DDBJ whole genome shotgun (WGS) entry which is preliminary data.</text>
</comment>
<dbReference type="GO" id="GO:0005886">
    <property type="term" value="C:plasma membrane"/>
    <property type="evidence" value="ECO:0007669"/>
    <property type="project" value="UniProtKB-SubCell"/>
</dbReference>
<keyword evidence="9 10" id="KW-0472">Membrane</keyword>
<comment type="similarity">
    <text evidence="2">Belongs to the SWEET sugar transporter family.</text>
</comment>
<evidence type="ECO:0000313" key="13">
    <source>
        <dbReference type="Proteomes" id="UP000591131"/>
    </source>
</evidence>
<name>A0A7J6M8Y9_PERCH</name>
<keyword evidence="3" id="KW-0813">Transport</keyword>
<evidence type="ECO:0000256" key="1">
    <source>
        <dbReference type="ARBA" id="ARBA00004651"/>
    </source>
</evidence>
<dbReference type="InterPro" id="IPR004316">
    <property type="entry name" value="SWEET_rpt"/>
</dbReference>
<dbReference type="PANTHER" id="PTHR10791">
    <property type="entry name" value="RAG1-ACTIVATING PROTEIN 1"/>
    <property type="match status" value="1"/>
</dbReference>
<evidence type="ECO:0000256" key="9">
    <source>
        <dbReference type="ARBA" id="ARBA00023136"/>
    </source>
</evidence>
<keyword evidence="6 10" id="KW-0812">Transmembrane</keyword>
<dbReference type="PANTHER" id="PTHR10791:SF30">
    <property type="entry name" value="SUGAR TRANSPORTER SWEET1"/>
    <property type="match status" value="1"/>
</dbReference>